<feature type="compositionally biased region" description="Low complexity" evidence="7">
    <location>
        <begin position="180"/>
        <end position="189"/>
    </location>
</feature>
<evidence type="ECO:0000256" key="1">
    <source>
        <dbReference type="ARBA" id="ARBA00022729"/>
    </source>
</evidence>
<name>A0A4V2KBY7_9GAMM</name>
<dbReference type="GO" id="GO:0009279">
    <property type="term" value="C:cell outer membrane"/>
    <property type="evidence" value="ECO:0007669"/>
    <property type="project" value="UniProtKB-SubCell"/>
</dbReference>
<evidence type="ECO:0000256" key="5">
    <source>
        <dbReference type="ARBA" id="ARBA00023288"/>
    </source>
</evidence>
<evidence type="ECO:0000256" key="2">
    <source>
        <dbReference type="ARBA" id="ARBA00023136"/>
    </source>
</evidence>
<reference evidence="9 10" key="1">
    <citation type="submission" date="2018-06" db="EMBL/GenBank/DDBJ databases">
        <title>Three novel Pseudomonas species isolated from symptomatic oak.</title>
        <authorList>
            <person name="Bueno-Gonzalez V."/>
            <person name="Brady C."/>
        </authorList>
    </citation>
    <scope>NUCLEOTIDE SEQUENCE [LARGE SCALE GENOMIC DNA]</scope>
    <source>
        <strain evidence="9 10">P17C</strain>
    </source>
</reference>
<comment type="caution">
    <text evidence="9">The sequence shown here is derived from an EMBL/GenBank/DDBJ whole genome shotgun (WGS) entry which is preliminary data.</text>
</comment>
<keyword evidence="2 6" id="KW-0472">Membrane</keyword>
<dbReference type="Proteomes" id="UP000292639">
    <property type="component" value="Unassembled WGS sequence"/>
</dbReference>
<comment type="function">
    <text evidence="6">Together with LptD, is involved in the assembly of lipopolysaccharide (LPS) at the surface of the outer membrane. Required for the proper assembly of LptD. Binds LPS and may serve as the LPS recognition site at the outer membrane.</text>
</comment>
<evidence type="ECO:0000256" key="3">
    <source>
        <dbReference type="ARBA" id="ARBA00023139"/>
    </source>
</evidence>
<evidence type="ECO:0000256" key="6">
    <source>
        <dbReference type="HAMAP-Rule" id="MF_01186"/>
    </source>
</evidence>
<dbReference type="PANTHER" id="PTHR38098">
    <property type="entry name" value="LPS-ASSEMBLY LIPOPROTEIN LPTE"/>
    <property type="match status" value="1"/>
</dbReference>
<evidence type="ECO:0000256" key="4">
    <source>
        <dbReference type="ARBA" id="ARBA00023237"/>
    </source>
</evidence>
<dbReference type="GO" id="GO:0043165">
    <property type="term" value="P:Gram-negative-bacterium-type cell outer membrane assembly"/>
    <property type="evidence" value="ECO:0007669"/>
    <property type="project" value="UniProtKB-UniRule"/>
</dbReference>
<protein>
    <recommendedName>
        <fullName evidence="6">LPS-assembly lipoprotein LptE</fullName>
    </recommendedName>
</protein>
<evidence type="ECO:0000256" key="8">
    <source>
        <dbReference type="SAM" id="SignalP"/>
    </source>
</evidence>
<sequence>MLKRNLMMLGLALLLTGCGFQLRGTGNADFALSEIDLQARNNYGDTVKQLEQLLSSNGVRVHPGARYTLNLLREQEGRRTASYSGSARTAEYELSNRLDYEFRGPQDLLLLSDSVDVSKVYVHDENNLIGSSQEAVQLREEIRRDLLQQLVLRLQRITPAQLDRLQRAAEDKAHAERQALEAAGQEQAAPLHSPVQ</sequence>
<dbReference type="GO" id="GO:0001530">
    <property type="term" value="F:lipopolysaccharide binding"/>
    <property type="evidence" value="ECO:0007669"/>
    <property type="project" value="TreeGrafter"/>
</dbReference>
<feature type="chain" id="PRO_5020200634" description="LPS-assembly lipoprotein LptE" evidence="8">
    <location>
        <begin position="24"/>
        <end position="196"/>
    </location>
</feature>
<proteinExistence type="inferred from homology"/>
<gene>
    <name evidence="6" type="primary">lptE</name>
    <name evidence="9" type="ORF">DNJ96_17160</name>
</gene>
<dbReference type="RefSeq" id="WP_131185962.1">
    <property type="nucleotide sequence ID" value="NZ_QJUO01000041.1"/>
</dbReference>
<evidence type="ECO:0000313" key="10">
    <source>
        <dbReference type="Proteomes" id="UP000292639"/>
    </source>
</evidence>
<dbReference type="GO" id="GO:0015920">
    <property type="term" value="P:lipopolysaccharide transport"/>
    <property type="evidence" value="ECO:0007669"/>
    <property type="project" value="TreeGrafter"/>
</dbReference>
<dbReference type="PROSITE" id="PS51257">
    <property type="entry name" value="PROKAR_LIPOPROTEIN"/>
    <property type="match status" value="1"/>
</dbReference>
<dbReference type="EMBL" id="QJUP01000031">
    <property type="protein sequence ID" value="TBU90085.1"/>
    <property type="molecule type" value="Genomic_DNA"/>
</dbReference>
<evidence type="ECO:0000313" key="9">
    <source>
        <dbReference type="EMBL" id="TBU90085.1"/>
    </source>
</evidence>
<comment type="similarity">
    <text evidence="6">Belongs to the LptE lipoprotein family.</text>
</comment>
<dbReference type="OrthoDB" id="5612114at2"/>
<feature type="region of interest" description="Disordered" evidence="7">
    <location>
        <begin position="168"/>
        <end position="196"/>
    </location>
</feature>
<organism evidence="9 10">
    <name type="scientific">Stutzerimonas kirkiae</name>
    <dbReference type="NCBI Taxonomy" id="2211392"/>
    <lineage>
        <taxon>Bacteria</taxon>
        <taxon>Pseudomonadati</taxon>
        <taxon>Pseudomonadota</taxon>
        <taxon>Gammaproteobacteria</taxon>
        <taxon>Pseudomonadales</taxon>
        <taxon>Pseudomonadaceae</taxon>
        <taxon>Stutzerimonas</taxon>
    </lineage>
</organism>
<evidence type="ECO:0000256" key="7">
    <source>
        <dbReference type="SAM" id="MobiDB-lite"/>
    </source>
</evidence>
<comment type="subcellular location">
    <subcellularLocation>
        <location evidence="6">Cell outer membrane</location>
        <topology evidence="6">Lipid-anchor</topology>
    </subcellularLocation>
</comment>
<feature type="compositionally biased region" description="Basic and acidic residues" evidence="7">
    <location>
        <begin position="168"/>
        <end position="179"/>
    </location>
</feature>
<feature type="signal peptide" evidence="8">
    <location>
        <begin position="1"/>
        <end position="23"/>
    </location>
</feature>
<keyword evidence="10" id="KW-1185">Reference proteome</keyword>
<dbReference type="Pfam" id="PF04390">
    <property type="entry name" value="LptE"/>
    <property type="match status" value="1"/>
</dbReference>
<keyword evidence="5 6" id="KW-0449">Lipoprotein</keyword>
<keyword evidence="3 6" id="KW-0564">Palmitate</keyword>
<keyword evidence="4 6" id="KW-0998">Cell outer membrane</keyword>
<dbReference type="Gene3D" id="3.30.160.150">
    <property type="entry name" value="Lipoprotein like domain"/>
    <property type="match status" value="1"/>
</dbReference>
<dbReference type="HAMAP" id="MF_01186">
    <property type="entry name" value="LPS_assembly_LptE"/>
    <property type="match status" value="1"/>
</dbReference>
<dbReference type="AlphaFoldDB" id="A0A4V2KBY7"/>
<dbReference type="InterPro" id="IPR007485">
    <property type="entry name" value="LPS_assembly_LptE"/>
</dbReference>
<dbReference type="GO" id="GO:1990351">
    <property type="term" value="C:transporter complex"/>
    <property type="evidence" value="ECO:0007669"/>
    <property type="project" value="TreeGrafter"/>
</dbReference>
<comment type="subunit">
    <text evidence="6">Component of the lipopolysaccharide transport and assembly complex. Interacts with LptD.</text>
</comment>
<keyword evidence="1 6" id="KW-0732">Signal</keyword>
<accession>A0A4V2KBY7</accession>
<dbReference type="PANTHER" id="PTHR38098:SF1">
    <property type="entry name" value="LPS-ASSEMBLY LIPOPROTEIN LPTE"/>
    <property type="match status" value="1"/>
</dbReference>